<gene>
    <name evidence="5" type="primary">rps8e</name>
    <name evidence="6" type="ORF">QPL79_00535</name>
</gene>
<dbReference type="AlphaFoldDB" id="A0ABD4Z3S4"/>
<dbReference type="CDD" id="cd11382">
    <property type="entry name" value="Ribosomal_S8e"/>
    <property type="match status" value="1"/>
</dbReference>
<comment type="similarity">
    <text evidence="1 5">Belongs to the eukaryotic ribosomal protein eS8 family.</text>
</comment>
<dbReference type="InterPro" id="IPR001047">
    <property type="entry name" value="Ribosomal_eS8"/>
</dbReference>
<dbReference type="Gene3D" id="2.40.10.310">
    <property type="match status" value="1"/>
</dbReference>
<dbReference type="HAMAP" id="MF_00029">
    <property type="entry name" value="Ribosomal_eS8"/>
    <property type="match status" value="1"/>
</dbReference>
<keyword evidence="2 5" id="KW-0689">Ribosomal protein</keyword>
<evidence type="ECO:0000256" key="4">
    <source>
        <dbReference type="ARBA" id="ARBA00035277"/>
    </source>
</evidence>
<comment type="subunit">
    <text evidence="5">Part of the 30S ribosomal subunit.</text>
</comment>
<protein>
    <recommendedName>
        <fullName evidence="4 5">Small ribosomal subunit protein eS8</fullName>
    </recommendedName>
</protein>
<organism evidence="6 7">
    <name type="scientific">Ignisphaera cupida</name>
    <dbReference type="NCBI Taxonomy" id="3050454"/>
    <lineage>
        <taxon>Archaea</taxon>
        <taxon>Thermoproteota</taxon>
        <taxon>Thermoprotei</taxon>
        <taxon>Desulfurococcales</taxon>
        <taxon>Desulfurococcaceae</taxon>
        <taxon>Ignisphaera</taxon>
    </lineage>
</organism>
<comment type="caution">
    <text evidence="6">The sequence shown here is derived from an EMBL/GenBank/DDBJ whole genome shotgun (WGS) entry which is preliminary data.</text>
</comment>
<sequence length="132" mass="14792">MGFYQGNDLRKISGGLKRKHRKPRKHEIGSYPTETRLSQADVRVIERVYGGNTKIRLKYVAFANVYNPNTKQYTKTRILGVVETPANRELARRGIIVKGAIINTEVGKAKVISRPSQDGVVNAVLIEEAKKS</sequence>
<name>A0ABD4Z3S4_9CREN</name>
<dbReference type="GO" id="GO:0005840">
    <property type="term" value="C:ribosome"/>
    <property type="evidence" value="ECO:0007669"/>
    <property type="project" value="UniProtKB-KW"/>
</dbReference>
<keyword evidence="3 5" id="KW-0687">Ribonucleoprotein</keyword>
<dbReference type="RefSeq" id="WP_285272835.1">
    <property type="nucleotide sequence ID" value="NZ_JASNVW010000001.1"/>
</dbReference>
<evidence type="ECO:0000313" key="7">
    <source>
        <dbReference type="Proteomes" id="UP001529235"/>
    </source>
</evidence>
<proteinExistence type="inferred from homology"/>
<keyword evidence="7" id="KW-1185">Reference proteome</keyword>
<dbReference type="InterPro" id="IPR022309">
    <property type="entry name" value="Ribosomal_Se8/biogenesis_NSA2"/>
</dbReference>
<dbReference type="Proteomes" id="UP001529235">
    <property type="component" value="Unassembled WGS sequence"/>
</dbReference>
<evidence type="ECO:0000256" key="2">
    <source>
        <dbReference type="ARBA" id="ARBA00022980"/>
    </source>
</evidence>
<reference evidence="6 7" key="1">
    <citation type="submission" date="2023-05" db="EMBL/GenBank/DDBJ databases">
        <title>A new hyperthermophilic archaea 'Ignisphaera cupida' sp. nov. and description of the family 'Ignisphaeraceae' fam. nov.</title>
        <authorList>
            <person name="Podosokorskaya O.A."/>
            <person name="Elcheninov A.G."/>
            <person name="Klukina A."/>
            <person name="Merkel A.Y."/>
        </authorList>
    </citation>
    <scope>NUCLEOTIDE SEQUENCE [LARGE SCALE GENOMIC DNA]</scope>
    <source>
        <strain evidence="6 7">4213-co</strain>
    </source>
</reference>
<dbReference type="EMBL" id="JASNVW010000001">
    <property type="protein sequence ID" value="MDK6027854.1"/>
    <property type="molecule type" value="Genomic_DNA"/>
</dbReference>
<dbReference type="NCBIfam" id="TIGR00307">
    <property type="entry name" value="eS8"/>
    <property type="match status" value="1"/>
</dbReference>
<dbReference type="InterPro" id="IPR020919">
    <property type="entry name" value="Ribosomal_protein_eS8_arc"/>
</dbReference>
<dbReference type="PANTHER" id="PTHR10394">
    <property type="entry name" value="40S RIBOSOMAL PROTEIN S8"/>
    <property type="match status" value="1"/>
</dbReference>
<evidence type="ECO:0000256" key="5">
    <source>
        <dbReference type="HAMAP-Rule" id="MF_00029"/>
    </source>
</evidence>
<evidence type="ECO:0000313" key="6">
    <source>
        <dbReference type="EMBL" id="MDK6027854.1"/>
    </source>
</evidence>
<accession>A0ABD4Z3S4</accession>
<dbReference type="GO" id="GO:0006412">
    <property type="term" value="P:translation"/>
    <property type="evidence" value="ECO:0007669"/>
    <property type="project" value="UniProtKB-UniRule"/>
</dbReference>
<dbReference type="Pfam" id="PF01201">
    <property type="entry name" value="Ribosomal_S8e"/>
    <property type="match status" value="1"/>
</dbReference>
<dbReference type="GO" id="GO:1990904">
    <property type="term" value="C:ribonucleoprotein complex"/>
    <property type="evidence" value="ECO:0007669"/>
    <property type="project" value="UniProtKB-KW"/>
</dbReference>
<evidence type="ECO:0000256" key="1">
    <source>
        <dbReference type="ARBA" id="ARBA00005257"/>
    </source>
</evidence>
<evidence type="ECO:0000256" key="3">
    <source>
        <dbReference type="ARBA" id="ARBA00023274"/>
    </source>
</evidence>